<name>A0A140L1G7_9FIRM</name>
<evidence type="ECO:0000313" key="5">
    <source>
        <dbReference type="Proteomes" id="UP000070456"/>
    </source>
</evidence>
<evidence type="ECO:0000259" key="3">
    <source>
        <dbReference type="SMART" id="SM00909"/>
    </source>
</evidence>
<sequence>MKKRMLVLLWILLIVGLWAAGCTKADKGQKTQNNNPPPSNQEATETTEGEKEKEIDYVLYLRHKEKPFLMDEAYSISTADDRLKDLSFEEFIVKELINFQGFGEYINPIPKGTRLLSLEKKEKQVVVNLSKEFVKGQKGTSNDTLLTLATIINSLTVLPDVEEVQFMIESKIVENVNGIDISKPFAYIQGLYPDK</sequence>
<dbReference type="InterPro" id="IPR019606">
    <property type="entry name" value="GerMN"/>
</dbReference>
<feature type="domain" description="GerMN" evidence="3">
    <location>
        <begin position="89"/>
        <end position="177"/>
    </location>
</feature>
<keyword evidence="5" id="KW-1185">Reference proteome</keyword>
<dbReference type="RefSeq" id="WP_068557199.1">
    <property type="nucleotide sequence ID" value="NZ_LOEE01000055.1"/>
</dbReference>
<comment type="caution">
    <text evidence="4">The sequence shown here is derived from an EMBL/GenBank/DDBJ whole genome shotgun (WGS) entry which is preliminary data.</text>
</comment>
<dbReference type="PROSITE" id="PS51257">
    <property type="entry name" value="PROKAR_LIPOPROTEIN"/>
    <property type="match status" value="1"/>
</dbReference>
<evidence type="ECO:0000256" key="1">
    <source>
        <dbReference type="SAM" id="MobiDB-lite"/>
    </source>
</evidence>
<keyword evidence="2" id="KW-0732">Signal</keyword>
<evidence type="ECO:0000256" key="2">
    <source>
        <dbReference type="SAM" id="SignalP"/>
    </source>
</evidence>
<feature type="signal peptide" evidence="2">
    <location>
        <begin position="1"/>
        <end position="19"/>
    </location>
</feature>
<feature type="chain" id="PRO_5039274968" description="GerMN domain-containing protein" evidence="2">
    <location>
        <begin position="20"/>
        <end position="195"/>
    </location>
</feature>
<organism evidence="4 5">
    <name type="scientific">Thermotalea metallivorans</name>
    <dbReference type="NCBI Taxonomy" id="520762"/>
    <lineage>
        <taxon>Bacteria</taxon>
        <taxon>Bacillati</taxon>
        <taxon>Bacillota</taxon>
        <taxon>Clostridia</taxon>
        <taxon>Peptostreptococcales</taxon>
        <taxon>Thermotaleaceae</taxon>
        <taxon>Thermotalea</taxon>
    </lineage>
</organism>
<proteinExistence type="predicted"/>
<reference evidence="4 5" key="1">
    <citation type="submission" date="2015-12" db="EMBL/GenBank/DDBJ databases">
        <title>Draft genome sequence of the thermoanaerobe Thermotalea metallivorans, an isolate from the runoff channel of the Great Artesian Basin, Australia.</title>
        <authorList>
            <person name="Patel B.K."/>
        </authorList>
    </citation>
    <scope>NUCLEOTIDE SEQUENCE [LARGE SCALE GENOMIC DNA]</scope>
    <source>
        <strain evidence="4 5">B2-1</strain>
    </source>
</reference>
<dbReference type="OrthoDB" id="1955078at2"/>
<feature type="region of interest" description="Disordered" evidence="1">
    <location>
        <begin position="26"/>
        <end position="51"/>
    </location>
</feature>
<dbReference type="SMART" id="SM00909">
    <property type="entry name" value="Germane"/>
    <property type="match status" value="1"/>
</dbReference>
<dbReference type="Pfam" id="PF10646">
    <property type="entry name" value="Germane"/>
    <property type="match status" value="1"/>
</dbReference>
<protein>
    <recommendedName>
        <fullName evidence="3">GerMN domain-containing protein</fullName>
    </recommendedName>
</protein>
<dbReference type="EMBL" id="LOEE01000055">
    <property type="protein sequence ID" value="KXG74392.1"/>
    <property type="molecule type" value="Genomic_DNA"/>
</dbReference>
<gene>
    <name evidence="4" type="ORF">AN619_23750</name>
</gene>
<dbReference type="Proteomes" id="UP000070456">
    <property type="component" value="Unassembled WGS sequence"/>
</dbReference>
<evidence type="ECO:0000313" key="4">
    <source>
        <dbReference type="EMBL" id="KXG74392.1"/>
    </source>
</evidence>
<dbReference type="AlphaFoldDB" id="A0A140L1G7"/>
<accession>A0A140L1G7</accession>
<dbReference type="STRING" id="520762.AN619_23750"/>